<dbReference type="AlphaFoldDB" id="A0A7C4W697"/>
<evidence type="ECO:0000256" key="1">
    <source>
        <dbReference type="SAM" id="SignalP"/>
    </source>
</evidence>
<dbReference type="EMBL" id="DTBH01000034">
    <property type="protein sequence ID" value="HGQ76590.1"/>
    <property type="molecule type" value="Genomic_DNA"/>
</dbReference>
<feature type="chain" id="PRO_5036199919" evidence="1">
    <location>
        <begin position="23"/>
        <end position="282"/>
    </location>
</feature>
<proteinExistence type="predicted"/>
<name>A0A7C4W697_FERPE</name>
<comment type="caution">
    <text evidence="3">The sequence shown here is derived from an EMBL/GenBank/DDBJ whole genome shotgun (WGS) entry which is preliminary data.</text>
</comment>
<dbReference type="EMBL" id="DSZT01000073">
    <property type="protein sequence ID" value="HGU41790.1"/>
    <property type="molecule type" value="Genomic_DNA"/>
</dbReference>
<evidence type="ECO:0000313" key="3">
    <source>
        <dbReference type="EMBL" id="HGU41790.1"/>
    </source>
</evidence>
<organism evidence="3">
    <name type="scientific">Fervidobacterium pennivorans</name>
    <dbReference type="NCBI Taxonomy" id="93466"/>
    <lineage>
        <taxon>Bacteria</taxon>
        <taxon>Thermotogati</taxon>
        <taxon>Thermotogota</taxon>
        <taxon>Thermotogae</taxon>
        <taxon>Thermotogales</taxon>
        <taxon>Fervidobacteriaceae</taxon>
        <taxon>Fervidobacterium</taxon>
    </lineage>
</organism>
<dbReference type="OrthoDB" id="46190at2"/>
<reference evidence="3" key="1">
    <citation type="journal article" date="2020" name="mSystems">
        <title>Genome- and Community-Level Interaction Insights into Carbon Utilization and Element Cycling Functions of Hydrothermarchaeota in Hydrothermal Sediment.</title>
        <authorList>
            <person name="Zhou Z."/>
            <person name="Liu Y."/>
            <person name="Xu W."/>
            <person name="Pan J."/>
            <person name="Luo Z.H."/>
            <person name="Li M."/>
        </authorList>
    </citation>
    <scope>NUCLEOTIDE SEQUENCE [LARGE SCALE GENOMIC DNA]</scope>
    <source>
        <strain evidence="3">SpSt-604</strain>
        <strain evidence="2">SpSt-640</strain>
    </source>
</reference>
<feature type="signal peptide" evidence="1">
    <location>
        <begin position="1"/>
        <end position="22"/>
    </location>
</feature>
<sequence>MKKLRTILALSFLIIAFSISLAVQSGDFVVSIVPPHKEGLFVEFTSIGYSFGNWEISTQPLFDIVGAFNLKIRYFPSESTVFNLETFLWDPFFINKAYLGEAVDPSFQTYILLNMAHIHNNTILGPIIVRPYLQSALATIFLPGQSEYVSVLVARGFLSNGILLSKDFEVFGLLEGGMLINVWQSQAPPEDWQSVLEEARRQSQYVMARFGGIWYYDRYSGIEIGYRITLHGHESPLRLIQGYTFTDWIYNYFNAVFYANPDQRISIPFITTDYYLSFSTKF</sequence>
<accession>A0A7C4W697</accession>
<keyword evidence="1" id="KW-0732">Signal</keyword>
<evidence type="ECO:0000313" key="2">
    <source>
        <dbReference type="EMBL" id="HGQ76590.1"/>
    </source>
</evidence>
<protein>
    <submittedName>
        <fullName evidence="3">Uncharacterized protein</fullName>
    </submittedName>
</protein>
<gene>
    <name evidence="3" type="ORF">ENT72_02545</name>
    <name evidence="2" type="ORF">ENU12_01410</name>
</gene>